<name>A0A5C3QAA0_9AGAR</name>
<evidence type="ECO:0000313" key="3">
    <source>
        <dbReference type="Proteomes" id="UP000305067"/>
    </source>
</evidence>
<proteinExistence type="predicted"/>
<reference evidence="2 3" key="1">
    <citation type="journal article" date="2019" name="Nat. Ecol. Evol.">
        <title>Megaphylogeny resolves global patterns of mushroom evolution.</title>
        <authorList>
            <person name="Varga T."/>
            <person name="Krizsan K."/>
            <person name="Foldi C."/>
            <person name="Dima B."/>
            <person name="Sanchez-Garcia M."/>
            <person name="Sanchez-Ramirez S."/>
            <person name="Szollosi G.J."/>
            <person name="Szarkandi J.G."/>
            <person name="Papp V."/>
            <person name="Albert L."/>
            <person name="Andreopoulos W."/>
            <person name="Angelini C."/>
            <person name="Antonin V."/>
            <person name="Barry K.W."/>
            <person name="Bougher N.L."/>
            <person name="Buchanan P."/>
            <person name="Buyck B."/>
            <person name="Bense V."/>
            <person name="Catcheside P."/>
            <person name="Chovatia M."/>
            <person name="Cooper J."/>
            <person name="Damon W."/>
            <person name="Desjardin D."/>
            <person name="Finy P."/>
            <person name="Geml J."/>
            <person name="Haridas S."/>
            <person name="Hughes K."/>
            <person name="Justo A."/>
            <person name="Karasinski D."/>
            <person name="Kautmanova I."/>
            <person name="Kiss B."/>
            <person name="Kocsube S."/>
            <person name="Kotiranta H."/>
            <person name="LaButti K.M."/>
            <person name="Lechner B.E."/>
            <person name="Liimatainen K."/>
            <person name="Lipzen A."/>
            <person name="Lukacs Z."/>
            <person name="Mihaltcheva S."/>
            <person name="Morgado L.N."/>
            <person name="Niskanen T."/>
            <person name="Noordeloos M.E."/>
            <person name="Ohm R.A."/>
            <person name="Ortiz-Santana B."/>
            <person name="Ovrebo C."/>
            <person name="Racz N."/>
            <person name="Riley R."/>
            <person name="Savchenko A."/>
            <person name="Shiryaev A."/>
            <person name="Soop K."/>
            <person name="Spirin V."/>
            <person name="Szebenyi C."/>
            <person name="Tomsovsky M."/>
            <person name="Tulloss R.E."/>
            <person name="Uehling J."/>
            <person name="Grigoriev I.V."/>
            <person name="Vagvolgyi C."/>
            <person name="Papp T."/>
            <person name="Martin F.M."/>
            <person name="Miettinen O."/>
            <person name="Hibbett D.S."/>
            <person name="Nagy L.G."/>
        </authorList>
    </citation>
    <scope>NUCLEOTIDE SEQUENCE [LARGE SCALE GENOMIC DNA]</scope>
    <source>
        <strain evidence="2 3">CBS 309.79</strain>
    </source>
</reference>
<protein>
    <submittedName>
        <fullName evidence="2">Uncharacterized protein</fullName>
    </submittedName>
</protein>
<evidence type="ECO:0000313" key="2">
    <source>
        <dbReference type="EMBL" id="TFK97320.1"/>
    </source>
</evidence>
<keyword evidence="3" id="KW-1185">Reference proteome</keyword>
<feature type="region of interest" description="Disordered" evidence="1">
    <location>
        <begin position="34"/>
        <end position="61"/>
    </location>
</feature>
<evidence type="ECO:0000256" key="1">
    <source>
        <dbReference type="SAM" id="MobiDB-lite"/>
    </source>
</evidence>
<dbReference type="Proteomes" id="UP000305067">
    <property type="component" value="Unassembled WGS sequence"/>
</dbReference>
<sequence length="189" mass="20952">MSSRKIAIRADWPASQCSGGWGNRIELKYGNAASAKSSGRTHTSERGASESLVNGSPQNRRSHQERDFLLINVLHRQAVPMLPQPLLSARSLLKGSSEGVIEDQHGLKTYHNMSESFRRSIAQCTHVLARDRGELARGKGKRMDGDDDDGAKERGFDRVITTTWLTNFVMSLSYDKQKADVELPNDGNV</sequence>
<dbReference type="EMBL" id="ML178848">
    <property type="protein sequence ID" value="TFK97320.1"/>
    <property type="molecule type" value="Genomic_DNA"/>
</dbReference>
<dbReference type="AlphaFoldDB" id="A0A5C3QAA0"/>
<gene>
    <name evidence="2" type="ORF">BDV98DRAFT_585674</name>
</gene>
<organism evidence="2 3">
    <name type="scientific">Pterulicium gracile</name>
    <dbReference type="NCBI Taxonomy" id="1884261"/>
    <lineage>
        <taxon>Eukaryota</taxon>
        <taxon>Fungi</taxon>
        <taxon>Dikarya</taxon>
        <taxon>Basidiomycota</taxon>
        <taxon>Agaricomycotina</taxon>
        <taxon>Agaricomycetes</taxon>
        <taxon>Agaricomycetidae</taxon>
        <taxon>Agaricales</taxon>
        <taxon>Pleurotineae</taxon>
        <taxon>Pterulaceae</taxon>
        <taxon>Pterulicium</taxon>
    </lineage>
</organism>
<accession>A0A5C3QAA0</accession>